<name>A0AAD5U8W9_9FUNG</name>
<dbReference type="AlphaFoldDB" id="A0AAD5U8W9"/>
<evidence type="ECO:0000313" key="16">
    <source>
        <dbReference type="EMBL" id="KAJ3250953.1"/>
    </source>
</evidence>
<keyword evidence="4 13" id="KW-0812">Transmembrane</keyword>
<dbReference type="GO" id="GO:0047750">
    <property type="term" value="F:cholestenol delta-isomerase activity"/>
    <property type="evidence" value="ECO:0007669"/>
    <property type="project" value="InterPro"/>
</dbReference>
<evidence type="ECO:0000256" key="7">
    <source>
        <dbReference type="ARBA" id="ARBA00023011"/>
    </source>
</evidence>
<evidence type="ECO:0000313" key="17">
    <source>
        <dbReference type="Proteomes" id="UP001210925"/>
    </source>
</evidence>
<evidence type="ECO:0000256" key="2">
    <source>
        <dbReference type="ARBA" id="ARBA00008337"/>
    </source>
</evidence>
<keyword evidence="6 13" id="KW-1133">Transmembrane helix</keyword>
<evidence type="ECO:0000256" key="11">
    <source>
        <dbReference type="ARBA" id="ARBA00023221"/>
    </source>
</evidence>
<evidence type="ECO:0000256" key="5">
    <source>
        <dbReference type="ARBA" id="ARBA00022955"/>
    </source>
</evidence>
<evidence type="ECO:0000256" key="4">
    <source>
        <dbReference type="ARBA" id="ARBA00022692"/>
    </source>
</evidence>
<feature type="transmembrane region" description="Helical" evidence="14">
    <location>
        <begin position="28"/>
        <end position="47"/>
    </location>
</feature>
<comment type="subcellular location">
    <subcellularLocation>
        <location evidence="1">Membrane</location>
        <topology evidence="1">Multi-pass membrane protein</topology>
    </subcellularLocation>
</comment>
<dbReference type="GO" id="GO:0000247">
    <property type="term" value="F:C-8 sterol isomerase activity"/>
    <property type="evidence" value="ECO:0007669"/>
    <property type="project" value="TreeGrafter"/>
</dbReference>
<evidence type="ECO:0000259" key="15">
    <source>
        <dbReference type="PROSITE" id="PS51751"/>
    </source>
</evidence>
<evidence type="ECO:0000256" key="9">
    <source>
        <dbReference type="ARBA" id="ARBA00023136"/>
    </source>
</evidence>
<proteinExistence type="inferred from homology"/>
<feature type="transmembrane region" description="Helical" evidence="14">
    <location>
        <begin position="59"/>
        <end position="78"/>
    </location>
</feature>
<reference evidence="16" key="1">
    <citation type="submission" date="2020-05" db="EMBL/GenBank/DDBJ databases">
        <title>Phylogenomic resolution of chytrid fungi.</title>
        <authorList>
            <person name="Stajich J.E."/>
            <person name="Amses K."/>
            <person name="Simmons R."/>
            <person name="Seto K."/>
            <person name="Myers J."/>
            <person name="Bonds A."/>
            <person name="Quandt C.A."/>
            <person name="Barry K."/>
            <person name="Liu P."/>
            <person name="Grigoriev I."/>
            <person name="Longcore J.E."/>
            <person name="James T.Y."/>
        </authorList>
    </citation>
    <scope>NUCLEOTIDE SEQUENCE</scope>
    <source>
        <strain evidence="16">PLAUS21</strain>
    </source>
</reference>
<keyword evidence="3" id="KW-0444">Lipid biosynthesis</keyword>
<protein>
    <recommendedName>
        <fullName evidence="15">EXPERA domain-containing protein</fullName>
    </recommendedName>
</protein>
<dbReference type="Proteomes" id="UP001210925">
    <property type="component" value="Unassembled WGS sequence"/>
</dbReference>
<dbReference type="PROSITE" id="PS51751">
    <property type="entry name" value="EXPERA"/>
    <property type="match status" value="1"/>
</dbReference>
<keyword evidence="11" id="KW-0753">Steroid metabolism</keyword>
<evidence type="ECO:0000256" key="3">
    <source>
        <dbReference type="ARBA" id="ARBA00022516"/>
    </source>
</evidence>
<keyword evidence="7" id="KW-0756">Sterol biosynthesis</keyword>
<evidence type="ECO:0000256" key="13">
    <source>
        <dbReference type="PROSITE-ProRule" id="PRU01087"/>
    </source>
</evidence>
<sequence length="226" mass="25818">MSAVQHPFYPTSIVLPHFVPQEYTALEILVPFFAGVGGLIVLGSLAMNSRRINLSSSKVGTTLVFLWFLSCGVIHTIVEGYFAFNHKDIAGQTTFLADLWKEYAKSDSRYMTSDSFVWIMESVTAIFWGSLSFYSAYLIYANKPSRHLFQFTVSLGQFYGDVLYYFTTLVEGAQDCTPHPYYFYFYFVFMNILWIFFPAMIMYSSGKEIVKGLAMSQESENVKKAK</sequence>
<comment type="similarity">
    <text evidence="2">Belongs to the EBP family.</text>
</comment>
<keyword evidence="17" id="KW-1185">Reference proteome</keyword>
<dbReference type="InterPro" id="IPR007905">
    <property type="entry name" value="EBP"/>
</dbReference>
<dbReference type="EMBL" id="JADGKB010000212">
    <property type="protein sequence ID" value="KAJ3250953.1"/>
    <property type="molecule type" value="Genomic_DNA"/>
</dbReference>
<evidence type="ECO:0000256" key="14">
    <source>
        <dbReference type="SAM" id="Phobius"/>
    </source>
</evidence>
<evidence type="ECO:0000256" key="6">
    <source>
        <dbReference type="ARBA" id="ARBA00022989"/>
    </source>
</evidence>
<dbReference type="PANTHER" id="PTHR14207:SF0">
    <property type="entry name" value="3-BETA-HYDROXYSTEROID-DELTA(8),DELTA(7)-ISOMERASE"/>
    <property type="match status" value="1"/>
</dbReference>
<gene>
    <name evidence="16" type="ORF">HK103_003043</name>
</gene>
<dbReference type="GO" id="GO:0005783">
    <property type="term" value="C:endoplasmic reticulum"/>
    <property type="evidence" value="ECO:0007669"/>
    <property type="project" value="TreeGrafter"/>
</dbReference>
<dbReference type="GO" id="GO:0004769">
    <property type="term" value="F:steroid Delta-isomerase activity"/>
    <property type="evidence" value="ECO:0007669"/>
    <property type="project" value="TreeGrafter"/>
</dbReference>
<dbReference type="GO" id="GO:0016020">
    <property type="term" value="C:membrane"/>
    <property type="evidence" value="ECO:0007669"/>
    <property type="project" value="UniProtKB-SubCell"/>
</dbReference>
<evidence type="ECO:0000256" key="10">
    <source>
        <dbReference type="ARBA" id="ARBA00023166"/>
    </source>
</evidence>
<keyword evidence="10" id="KW-1207">Sterol metabolism</keyword>
<accession>A0AAD5U8W9</accession>
<dbReference type="PANTHER" id="PTHR14207">
    <property type="entry name" value="STEROL ISOMERASE"/>
    <property type="match status" value="1"/>
</dbReference>
<feature type="domain" description="EXPERA" evidence="15">
    <location>
        <begin position="60"/>
        <end position="202"/>
    </location>
</feature>
<feature type="transmembrane region" description="Helical" evidence="14">
    <location>
        <begin position="181"/>
        <end position="203"/>
    </location>
</feature>
<organism evidence="16 17">
    <name type="scientific">Boothiomyces macroporosus</name>
    <dbReference type="NCBI Taxonomy" id="261099"/>
    <lineage>
        <taxon>Eukaryota</taxon>
        <taxon>Fungi</taxon>
        <taxon>Fungi incertae sedis</taxon>
        <taxon>Chytridiomycota</taxon>
        <taxon>Chytridiomycota incertae sedis</taxon>
        <taxon>Chytridiomycetes</taxon>
        <taxon>Rhizophydiales</taxon>
        <taxon>Terramycetaceae</taxon>
        <taxon>Boothiomyces</taxon>
    </lineage>
</organism>
<evidence type="ECO:0000256" key="8">
    <source>
        <dbReference type="ARBA" id="ARBA00023098"/>
    </source>
</evidence>
<keyword evidence="5" id="KW-0752">Steroid biosynthesis</keyword>
<feature type="transmembrane region" description="Helical" evidence="14">
    <location>
        <begin position="116"/>
        <end position="140"/>
    </location>
</feature>
<comment type="caution">
    <text evidence="16">The sequence shown here is derived from an EMBL/GenBank/DDBJ whole genome shotgun (WGS) entry which is preliminary data.</text>
</comment>
<evidence type="ECO:0000256" key="12">
    <source>
        <dbReference type="ARBA" id="ARBA00023235"/>
    </source>
</evidence>
<keyword evidence="12" id="KW-0413">Isomerase</keyword>
<evidence type="ECO:0000256" key="1">
    <source>
        <dbReference type="ARBA" id="ARBA00004141"/>
    </source>
</evidence>
<dbReference type="InterPro" id="IPR033118">
    <property type="entry name" value="EXPERA"/>
</dbReference>
<feature type="transmembrane region" description="Helical" evidence="14">
    <location>
        <begin position="147"/>
        <end position="166"/>
    </location>
</feature>
<dbReference type="GO" id="GO:0016126">
    <property type="term" value="P:sterol biosynthetic process"/>
    <property type="evidence" value="ECO:0007669"/>
    <property type="project" value="UniProtKB-KW"/>
</dbReference>
<keyword evidence="9 13" id="KW-0472">Membrane</keyword>
<dbReference type="Pfam" id="PF05241">
    <property type="entry name" value="EBP"/>
    <property type="match status" value="1"/>
</dbReference>
<keyword evidence="8" id="KW-0443">Lipid metabolism</keyword>